<evidence type="ECO:0000313" key="5">
    <source>
        <dbReference type="Proteomes" id="UP000019763"/>
    </source>
</evidence>
<protein>
    <submittedName>
        <fullName evidence="4">U6 snRNA-associated Sm-like protein LSm7</fullName>
    </submittedName>
</protein>
<evidence type="ECO:0000313" key="4">
    <source>
        <dbReference type="EMBL" id="EZG78291.1"/>
    </source>
</evidence>
<name>A0A023BAH1_GRENI</name>
<dbReference type="Proteomes" id="UP000019763">
    <property type="component" value="Unassembled WGS sequence"/>
</dbReference>
<comment type="caution">
    <text evidence="4">The sequence shown here is derived from an EMBL/GenBank/DDBJ whole genome shotgun (WGS) entry which is preliminary data.</text>
</comment>
<dbReference type="SUPFAM" id="SSF50182">
    <property type="entry name" value="Sm-like ribonucleoproteins"/>
    <property type="match status" value="1"/>
</dbReference>
<proteinExistence type="inferred from homology"/>
<dbReference type="PANTHER" id="PTHR10553">
    <property type="entry name" value="SMALL NUCLEAR RIBONUCLEOPROTEIN"/>
    <property type="match status" value="1"/>
</dbReference>
<dbReference type="InterPro" id="IPR010920">
    <property type="entry name" value="LSM_dom_sf"/>
</dbReference>
<dbReference type="Gene3D" id="2.30.30.100">
    <property type="match status" value="1"/>
</dbReference>
<dbReference type="InterPro" id="IPR044641">
    <property type="entry name" value="Lsm7/SmG-like"/>
</dbReference>
<dbReference type="InterPro" id="IPR047575">
    <property type="entry name" value="Sm"/>
</dbReference>
<dbReference type="GO" id="GO:0071004">
    <property type="term" value="C:U2-type prespliceosome"/>
    <property type="evidence" value="ECO:0007669"/>
    <property type="project" value="TreeGrafter"/>
</dbReference>
<dbReference type="VEuPathDB" id="CryptoDB:GNI_038500"/>
<dbReference type="AlphaFoldDB" id="A0A023BAH1"/>
<dbReference type="Pfam" id="PF01423">
    <property type="entry name" value="LSM"/>
    <property type="match status" value="1"/>
</dbReference>
<evidence type="ECO:0000259" key="3">
    <source>
        <dbReference type="PROSITE" id="PS52002"/>
    </source>
</evidence>
<dbReference type="InterPro" id="IPR001163">
    <property type="entry name" value="Sm_dom_euk/arc"/>
</dbReference>
<dbReference type="OMA" id="TICVKFQ"/>
<dbReference type="OrthoDB" id="2146at2759"/>
<dbReference type="PANTHER" id="PTHR10553:SF5">
    <property type="entry name" value="U6 SNRNA-ASSOCIATED SM-LIKE PROTEIN LSM7"/>
    <property type="match status" value="1"/>
</dbReference>
<dbReference type="eggNOG" id="KOG1781">
    <property type="taxonomic scope" value="Eukaryota"/>
</dbReference>
<dbReference type="EMBL" id="AFNH02000296">
    <property type="protein sequence ID" value="EZG78291.1"/>
    <property type="molecule type" value="Genomic_DNA"/>
</dbReference>
<dbReference type="PROSITE" id="PS52002">
    <property type="entry name" value="SM"/>
    <property type="match status" value="1"/>
</dbReference>
<dbReference type="GO" id="GO:0003723">
    <property type="term" value="F:RNA binding"/>
    <property type="evidence" value="ECO:0007669"/>
    <property type="project" value="InterPro"/>
</dbReference>
<dbReference type="PIRSF" id="PIRSF037188">
    <property type="entry name" value="U6_snRNA_Lsm7"/>
    <property type="match status" value="1"/>
</dbReference>
<comment type="similarity">
    <text evidence="1">Belongs to the snRNP Sm proteins family.</text>
</comment>
<dbReference type="GO" id="GO:1990726">
    <property type="term" value="C:Lsm1-7-Pat1 complex"/>
    <property type="evidence" value="ECO:0007669"/>
    <property type="project" value="TreeGrafter"/>
</dbReference>
<organism evidence="4 5">
    <name type="scientific">Gregarina niphandrodes</name>
    <name type="common">Septate eugregarine</name>
    <dbReference type="NCBI Taxonomy" id="110365"/>
    <lineage>
        <taxon>Eukaryota</taxon>
        <taxon>Sar</taxon>
        <taxon>Alveolata</taxon>
        <taxon>Apicomplexa</taxon>
        <taxon>Conoidasida</taxon>
        <taxon>Gregarinasina</taxon>
        <taxon>Eugregarinorida</taxon>
        <taxon>Gregarinidae</taxon>
        <taxon>Gregarina</taxon>
    </lineage>
</organism>
<dbReference type="GO" id="GO:0071013">
    <property type="term" value="C:catalytic step 2 spliceosome"/>
    <property type="evidence" value="ECO:0007669"/>
    <property type="project" value="TreeGrafter"/>
</dbReference>
<evidence type="ECO:0000256" key="1">
    <source>
        <dbReference type="ARBA" id="ARBA00006850"/>
    </source>
</evidence>
<dbReference type="GO" id="GO:0005689">
    <property type="term" value="C:U12-type spliceosomal complex"/>
    <property type="evidence" value="ECO:0007669"/>
    <property type="project" value="TreeGrafter"/>
</dbReference>
<reference evidence="4" key="1">
    <citation type="submission" date="2013-12" db="EMBL/GenBank/DDBJ databases">
        <authorList>
            <person name="Omoto C.K."/>
            <person name="Sibley D."/>
            <person name="Venepally P."/>
            <person name="Hadjithomas M."/>
            <person name="Karamycheva S."/>
            <person name="Brunk B."/>
            <person name="Roos D."/>
            <person name="Caler E."/>
            <person name="Lorenzi H."/>
        </authorList>
    </citation>
    <scope>NUCLEOTIDE SEQUENCE</scope>
</reference>
<keyword evidence="5" id="KW-1185">Reference proteome</keyword>
<dbReference type="SMART" id="SM00651">
    <property type="entry name" value="Sm"/>
    <property type="match status" value="1"/>
</dbReference>
<evidence type="ECO:0000256" key="2">
    <source>
        <dbReference type="ARBA" id="ARBA00023274"/>
    </source>
</evidence>
<keyword evidence="2" id="KW-0687">Ribonucleoprotein</keyword>
<feature type="domain" description="Sm" evidence="3">
    <location>
        <begin position="5"/>
        <end position="83"/>
    </location>
</feature>
<dbReference type="RefSeq" id="XP_011129360.1">
    <property type="nucleotide sequence ID" value="XM_011131058.1"/>
</dbReference>
<dbReference type="GeneID" id="22911482"/>
<gene>
    <name evidence="4" type="ORF">GNI_038500</name>
</gene>
<dbReference type="GO" id="GO:0097526">
    <property type="term" value="C:spliceosomal tri-snRNP complex"/>
    <property type="evidence" value="ECO:0007669"/>
    <property type="project" value="TreeGrafter"/>
</dbReference>
<accession>A0A023BAH1</accession>
<dbReference type="GO" id="GO:0005688">
    <property type="term" value="C:U6 snRNP"/>
    <property type="evidence" value="ECO:0007669"/>
    <property type="project" value="TreeGrafter"/>
</dbReference>
<sequence>MNSAPKKSDLERFLNQKVFMRFQGGREVSGRLKGFDENTNVVLDESVEYVRNTKNEPTQRKRHLGLLVVRGITVESMSAEEDMIEIENPYN</sequence>